<dbReference type="PANTHER" id="PTHR38340">
    <property type="entry name" value="S-LAYER PROTEIN"/>
    <property type="match status" value="1"/>
</dbReference>
<comment type="subcellular location">
    <subcellularLocation>
        <location evidence="1">Secreted</location>
    </subcellularLocation>
</comment>
<keyword evidence="5" id="KW-1185">Reference proteome</keyword>
<dbReference type="CDD" id="cd00118">
    <property type="entry name" value="LysM"/>
    <property type="match status" value="1"/>
</dbReference>
<dbReference type="AlphaFoldDB" id="A0A5E4VXG0"/>
<dbReference type="Pfam" id="PF01476">
    <property type="entry name" value="LysM"/>
    <property type="match status" value="1"/>
</dbReference>
<dbReference type="SUPFAM" id="SSF52743">
    <property type="entry name" value="Subtilisin-like"/>
    <property type="match status" value="1"/>
</dbReference>
<dbReference type="PANTHER" id="PTHR38340:SF1">
    <property type="entry name" value="S-LAYER PROTEIN"/>
    <property type="match status" value="1"/>
</dbReference>
<dbReference type="GO" id="GO:0004252">
    <property type="term" value="F:serine-type endopeptidase activity"/>
    <property type="evidence" value="ECO:0007669"/>
    <property type="project" value="InterPro"/>
</dbReference>
<evidence type="ECO:0000313" key="4">
    <source>
        <dbReference type="EMBL" id="VVE15710.1"/>
    </source>
</evidence>
<name>A0A5E4VXG0_9BURK</name>
<dbReference type="PROSITE" id="PS00330">
    <property type="entry name" value="HEMOLYSIN_CALCIUM"/>
    <property type="match status" value="3"/>
</dbReference>
<dbReference type="Proteomes" id="UP000414233">
    <property type="component" value="Unassembled WGS sequence"/>
</dbReference>
<dbReference type="Gene3D" id="2.150.10.10">
    <property type="entry name" value="Serralysin-like metalloprotease, C-terminal"/>
    <property type="match status" value="3"/>
</dbReference>
<dbReference type="InterPro" id="IPR050557">
    <property type="entry name" value="RTX_toxin/Mannuronan_C5-epim"/>
</dbReference>
<dbReference type="InterPro" id="IPR018511">
    <property type="entry name" value="Hemolysin-typ_Ca-bd_CS"/>
</dbReference>
<keyword evidence="2" id="KW-0964">Secreted</keyword>
<dbReference type="InterPro" id="IPR018392">
    <property type="entry name" value="LysM"/>
</dbReference>
<sequence length="1119" mass="117174">MSSNDNSHRVIRIVFDSSMGAFSQGMQDALAKALKGADAQTKLAAKIPGAKIWLVGNLGNTLQIGVGLGEGDANIVGEALFKIIGSSIGGAVGATVFGTVGALVPVPGGAWIGRIGGAVGGAYYGENKIAARLWKELTEASGKNAILDLGFTRMEFSLKDAPRVLGPGENVPISETATVFKPVASPTDTTSIDVARQTADGHTEILGGAWQFTRDANAAPSDQNYTIKKGDSLWQLAIRDGVSVEDYIRANPQIKNPDLVHEGQIINRPSLPAVTNDFDLNVNPDSRIASEGASDFAQQTQRVEDGIVISGGSWNVRADRDKLNHDQSAAGFIDNTASVAASRILADGWRPGNGNLSTPVIDRVPLEDGNSVLNGVNGAIINTIGAWAQKAAPTDPLILDLNGDGVRLTDYGTAPVWFDADNDGGSLEQTGWVSPEDGIVVMDRNGNDKIDNMSEVLSEYFTGEAGSEGTPGEKRYKDGFAALKSLDSNNDNVFDNRDDAWQQVTVWVDANHDGKSWIDANGNGQLDPNEASELKTLDDLGITSIDLNPVRQSGEVRDGNEVLARGTFVQHGGTKEAVGANLLVNPNGSTFEQSGSGTVVHTEQGDKRLAPGSAYVAGDDAGETIDVAQKGVRNAVGGRGNDALKGDAGNNWLAGGIGADRLEGGDGDDVLLIDADDTYVDGGAGVDIAHVVGDRAVTLNLADTEVEIVHGGRGNDVLVGGGRNSVYIAGGAGDDIIVGGAGNDALSGEDGDDIIDGGAGNDVIRGHRGRDRLFGGDGDDSLDGGADDDVLMGGAGNDVLRGGGGDDSIDGGDGTDIVQLSGSFSEYRVTRGDGGVWISDTVAGRDGTDFVKDVEKASFKDLTWVELPGGTSAGLENPMPVTDVVLVDKNGKPLERHGTHLIAKEQLVANDIDYQDDVLRISEVMEAVGGAVALTDAGDVLFTPDASFTGVMRFKYTVADAKGNPAAIVTRVATGEQASMRAAVFLKTSDLPSDNLVTDQWYLNDTNVLPVWRDYSGKGVRIGQFETNGAFGNSKEILDFRHPDLKDNIDPVWLADATPGRRAGEGADGKTSEHATLVAGVMVASKNGAGGRRRRVRGNPWRPLARRQRFDFPRAHAGV</sequence>
<dbReference type="SUPFAM" id="SSF54106">
    <property type="entry name" value="LysM domain"/>
    <property type="match status" value="1"/>
</dbReference>
<organism evidence="4 5">
    <name type="scientific">Pandoraea terrae</name>
    <dbReference type="NCBI Taxonomy" id="1537710"/>
    <lineage>
        <taxon>Bacteria</taxon>
        <taxon>Pseudomonadati</taxon>
        <taxon>Pseudomonadota</taxon>
        <taxon>Betaproteobacteria</taxon>
        <taxon>Burkholderiales</taxon>
        <taxon>Burkholderiaceae</taxon>
        <taxon>Pandoraea</taxon>
    </lineage>
</organism>
<dbReference type="Pfam" id="PF00353">
    <property type="entry name" value="HemolysinCabind"/>
    <property type="match status" value="4"/>
</dbReference>
<reference evidence="4 5" key="1">
    <citation type="submission" date="2019-08" db="EMBL/GenBank/DDBJ databases">
        <authorList>
            <person name="Peeters C."/>
        </authorList>
    </citation>
    <scope>NUCLEOTIDE SEQUENCE [LARGE SCALE GENOMIC DNA]</scope>
    <source>
        <strain evidence="4 5">LMG 30175</strain>
    </source>
</reference>
<dbReference type="InterPro" id="IPR001343">
    <property type="entry name" value="Hemolysn_Ca-bd"/>
</dbReference>
<gene>
    <name evidence="4" type="primary">ltxA</name>
    <name evidence="4" type="ORF">PTE30175_02788</name>
</gene>
<dbReference type="InterPro" id="IPR036779">
    <property type="entry name" value="LysM_dom_sf"/>
</dbReference>
<dbReference type="InterPro" id="IPR041690">
    <property type="entry name" value="Cadherin_5"/>
</dbReference>
<dbReference type="Pfam" id="PF17892">
    <property type="entry name" value="Cadherin_5"/>
    <property type="match status" value="1"/>
</dbReference>
<dbReference type="Gene3D" id="2.60.40.3440">
    <property type="match status" value="1"/>
</dbReference>
<dbReference type="Gene3D" id="3.10.350.10">
    <property type="entry name" value="LysM domain"/>
    <property type="match status" value="1"/>
</dbReference>
<dbReference type="GO" id="GO:0006508">
    <property type="term" value="P:proteolysis"/>
    <property type="evidence" value="ECO:0007669"/>
    <property type="project" value="InterPro"/>
</dbReference>
<accession>A0A5E4VXG0</accession>
<feature type="domain" description="LysM" evidence="3">
    <location>
        <begin position="223"/>
        <end position="268"/>
    </location>
</feature>
<dbReference type="PROSITE" id="PS51782">
    <property type="entry name" value="LYSM"/>
    <property type="match status" value="1"/>
</dbReference>
<proteinExistence type="predicted"/>
<evidence type="ECO:0000256" key="1">
    <source>
        <dbReference type="ARBA" id="ARBA00004613"/>
    </source>
</evidence>
<dbReference type="GO" id="GO:0005576">
    <property type="term" value="C:extracellular region"/>
    <property type="evidence" value="ECO:0007669"/>
    <property type="project" value="UniProtKB-SubCell"/>
</dbReference>
<dbReference type="PRINTS" id="PR00313">
    <property type="entry name" value="CABNDNGRPT"/>
</dbReference>
<evidence type="ECO:0000256" key="2">
    <source>
        <dbReference type="ARBA" id="ARBA00022525"/>
    </source>
</evidence>
<dbReference type="SMART" id="SM00257">
    <property type="entry name" value="LysM"/>
    <property type="match status" value="1"/>
</dbReference>
<evidence type="ECO:0000259" key="3">
    <source>
        <dbReference type="PROSITE" id="PS51782"/>
    </source>
</evidence>
<dbReference type="GO" id="GO:0005509">
    <property type="term" value="F:calcium ion binding"/>
    <property type="evidence" value="ECO:0007669"/>
    <property type="project" value="InterPro"/>
</dbReference>
<evidence type="ECO:0000313" key="5">
    <source>
        <dbReference type="Proteomes" id="UP000414233"/>
    </source>
</evidence>
<dbReference type="EMBL" id="CABPRZ010000010">
    <property type="protein sequence ID" value="VVE15710.1"/>
    <property type="molecule type" value="Genomic_DNA"/>
</dbReference>
<dbReference type="SUPFAM" id="SSF51120">
    <property type="entry name" value="beta-Roll"/>
    <property type="match status" value="2"/>
</dbReference>
<dbReference type="OrthoDB" id="1676884at2"/>
<dbReference type="InterPro" id="IPR011049">
    <property type="entry name" value="Serralysin-like_metalloprot_C"/>
</dbReference>
<dbReference type="InterPro" id="IPR036852">
    <property type="entry name" value="Peptidase_S8/S53_dom_sf"/>
</dbReference>
<protein>
    <submittedName>
        <fullName evidence="4">Leukotoxin</fullName>
    </submittedName>
</protein>